<dbReference type="InterPro" id="IPR014284">
    <property type="entry name" value="RNA_pol_sigma-70_dom"/>
</dbReference>
<evidence type="ECO:0000313" key="7">
    <source>
        <dbReference type="EMBL" id="QJR29429.1"/>
    </source>
</evidence>
<evidence type="ECO:0000256" key="1">
    <source>
        <dbReference type="ARBA" id="ARBA00010641"/>
    </source>
</evidence>
<keyword evidence="2" id="KW-0805">Transcription regulation</keyword>
<dbReference type="InterPro" id="IPR013325">
    <property type="entry name" value="RNA_pol_sigma_r2"/>
</dbReference>
<evidence type="ECO:0000259" key="5">
    <source>
        <dbReference type="Pfam" id="PF04542"/>
    </source>
</evidence>
<dbReference type="PANTHER" id="PTHR43133:SF51">
    <property type="entry name" value="RNA POLYMERASE SIGMA FACTOR"/>
    <property type="match status" value="1"/>
</dbReference>
<evidence type="ECO:0000256" key="3">
    <source>
        <dbReference type="ARBA" id="ARBA00023082"/>
    </source>
</evidence>
<gene>
    <name evidence="7" type="ORF">HKT17_06745</name>
</gene>
<evidence type="ECO:0000256" key="2">
    <source>
        <dbReference type="ARBA" id="ARBA00023015"/>
    </source>
</evidence>
<reference evidence="7 8" key="1">
    <citation type="submission" date="2020-05" db="EMBL/GenBank/DDBJ databases">
        <title>Compete genome of Limnobacter sp. SAORIC-580.</title>
        <authorList>
            <person name="Song J."/>
            <person name="Cho J.-C."/>
        </authorList>
    </citation>
    <scope>NUCLEOTIDE SEQUENCE [LARGE SCALE GENOMIC DNA]</scope>
    <source>
        <strain evidence="7 8">SAORIC-580</strain>
    </source>
</reference>
<dbReference type="SUPFAM" id="SSF88659">
    <property type="entry name" value="Sigma3 and sigma4 domains of RNA polymerase sigma factors"/>
    <property type="match status" value="1"/>
</dbReference>
<dbReference type="Pfam" id="PF04542">
    <property type="entry name" value="Sigma70_r2"/>
    <property type="match status" value="1"/>
</dbReference>
<dbReference type="Proteomes" id="UP000501130">
    <property type="component" value="Chromosome"/>
</dbReference>
<keyword evidence="4" id="KW-0804">Transcription</keyword>
<dbReference type="InterPro" id="IPR013324">
    <property type="entry name" value="RNA_pol_sigma_r3/r4-like"/>
</dbReference>
<dbReference type="PANTHER" id="PTHR43133">
    <property type="entry name" value="RNA POLYMERASE ECF-TYPE SIGMA FACTO"/>
    <property type="match status" value="1"/>
</dbReference>
<dbReference type="RefSeq" id="WP_171098805.1">
    <property type="nucleotide sequence ID" value="NZ_CP053084.1"/>
</dbReference>
<dbReference type="CDD" id="cd06171">
    <property type="entry name" value="Sigma70_r4"/>
    <property type="match status" value="1"/>
</dbReference>
<dbReference type="SUPFAM" id="SSF88946">
    <property type="entry name" value="Sigma2 domain of RNA polymerase sigma factors"/>
    <property type="match status" value="1"/>
</dbReference>
<dbReference type="InterPro" id="IPR039425">
    <property type="entry name" value="RNA_pol_sigma-70-like"/>
</dbReference>
<dbReference type="Gene3D" id="1.10.1740.10">
    <property type="match status" value="1"/>
</dbReference>
<dbReference type="InterPro" id="IPR007627">
    <property type="entry name" value="RNA_pol_sigma70_r2"/>
</dbReference>
<dbReference type="NCBIfam" id="TIGR02937">
    <property type="entry name" value="sigma70-ECF"/>
    <property type="match status" value="1"/>
</dbReference>
<evidence type="ECO:0000259" key="6">
    <source>
        <dbReference type="Pfam" id="PF08281"/>
    </source>
</evidence>
<dbReference type="EMBL" id="CP053084">
    <property type="protein sequence ID" value="QJR29429.1"/>
    <property type="molecule type" value="Genomic_DNA"/>
</dbReference>
<dbReference type="InterPro" id="IPR036388">
    <property type="entry name" value="WH-like_DNA-bd_sf"/>
</dbReference>
<sequence>MEHTANVQQFEITVSGIDENTATPLTAAQLCTLEALLKSQQSRLTHFVRKHLRREDYVDDLIQQTHLAAFRNWASFRGESKPETWLFGIALNLVKNFRYRDTSFRFQGDDFDEQISLIPADSMCEPEESLMRQERMETLKSAIDHLPGKMQTVVQLVLLEGFTYQDAALELDLPIGTVRSRLSRARDMLRVEVMGQSESQH</sequence>
<dbReference type="Gene3D" id="1.10.10.10">
    <property type="entry name" value="Winged helix-like DNA-binding domain superfamily/Winged helix DNA-binding domain"/>
    <property type="match status" value="1"/>
</dbReference>
<evidence type="ECO:0000313" key="8">
    <source>
        <dbReference type="Proteomes" id="UP000501130"/>
    </source>
</evidence>
<proteinExistence type="inferred from homology"/>
<accession>A0ABX6N4X2</accession>
<feature type="domain" description="RNA polymerase sigma factor 70 region 4 type 2" evidence="6">
    <location>
        <begin position="138"/>
        <end position="188"/>
    </location>
</feature>
<comment type="similarity">
    <text evidence="1">Belongs to the sigma-70 factor family. ECF subfamily.</text>
</comment>
<dbReference type="Pfam" id="PF08281">
    <property type="entry name" value="Sigma70_r4_2"/>
    <property type="match status" value="1"/>
</dbReference>
<organism evidence="7 8">
    <name type="scientific">Limnobacter profundi</name>
    <dbReference type="NCBI Taxonomy" id="2732163"/>
    <lineage>
        <taxon>Bacteria</taxon>
        <taxon>Pseudomonadati</taxon>
        <taxon>Pseudomonadota</taxon>
        <taxon>Betaproteobacteria</taxon>
        <taxon>Burkholderiales</taxon>
        <taxon>Burkholderiaceae</taxon>
        <taxon>Limnobacter</taxon>
    </lineage>
</organism>
<keyword evidence="8" id="KW-1185">Reference proteome</keyword>
<keyword evidence="3" id="KW-0731">Sigma factor</keyword>
<feature type="domain" description="RNA polymerase sigma-70 region 2" evidence="5">
    <location>
        <begin position="39"/>
        <end position="98"/>
    </location>
</feature>
<evidence type="ECO:0000256" key="4">
    <source>
        <dbReference type="ARBA" id="ARBA00023163"/>
    </source>
</evidence>
<name>A0ABX6N4X2_9BURK</name>
<protein>
    <submittedName>
        <fullName evidence="7">Sigma-70 family RNA polymerase sigma factor</fullName>
    </submittedName>
</protein>
<dbReference type="InterPro" id="IPR013249">
    <property type="entry name" value="RNA_pol_sigma70_r4_t2"/>
</dbReference>